<comment type="subcellular location">
    <subcellularLocation>
        <location evidence="5">Endomembrane system</location>
        <topology evidence="5">Single-pass type I membrane protein</topology>
    </subcellularLocation>
</comment>
<protein>
    <recommendedName>
        <fullName evidence="7">Protein kinase domain-containing protein</fullName>
    </recommendedName>
</protein>
<evidence type="ECO:0000256" key="5">
    <source>
        <dbReference type="ARBA" id="ARBA00046288"/>
    </source>
</evidence>
<proteinExistence type="predicted"/>
<keyword evidence="2" id="KW-0732">Signal</keyword>
<evidence type="ECO:0000313" key="9">
    <source>
        <dbReference type="Proteomes" id="UP001189624"/>
    </source>
</evidence>
<keyword evidence="1 6" id="KW-0812">Transmembrane</keyword>
<evidence type="ECO:0000256" key="6">
    <source>
        <dbReference type="SAM" id="Phobius"/>
    </source>
</evidence>
<dbReference type="Gramene" id="rna-AYBTSS11_LOCUS8692">
    <property type="protein sequence ID" value="CAJ1938647.1"/>
    <property type="gene ID" value="gene-AYBTSS11_LOCUS8692"/>
</dbReference>
<dbReference type="GO" id="GO:0012505">
    <property type="term" value="C:endomembrane system"/>
    <property type="evidence" value="ECO:0007669"/>
    <property type="project" value="UniProtKB-SubCell"/>
</dbReference>
<dbReference type="InterPro" id="IPR001245">
    <property type="entry name" value="Ser-Thr/Tyr_kinase_cat_dom"/>
</dbReference>
<keyword evidence="9" id="KW-1185">Reference proteome</keyword>
<evidence type="ECO:0000259" key="7">
    <source>
        <dbReference type="PROSITE" id="PS50011"/>
    </source>
</evidence>
<dbReference type="FunFam" id="3.30.200.20:FF:000489">
    <property type="entry name" value="Inactive receptor-like serine/threonine-protein kinase"/>
    <property type="match status" value="1"/>
</dbReference>
<dbReference type="Gene3D" id="3.30.200.20">
    <property type="entry name" value="Phosphorylase Kinase, domain 1"/>
    <property type="match status" value="1"/>
</dbReference>
<feature type="domain" description="Protein kinase" evidence="7">
    <location>
        <begin position="248"/>
        <end position="549"/>
    </location>
</feature>
<keyword evidence="4 6" id="KW-0472">Membrane</keyword>
<dbReference type="AlphaFoldDB" id="A0AA86VC61"/>
<organism evidence="8 9">
    <name type="scientific">Sphenostylis stenocarpa</name>
    <dbReference type="NCBI Taxonomy" id="92480"/>
    <lineage>
        <taxon>Eukaryota</taxon>
        <taxon>Viridiplantae</taxon>
        <taxon>Streptophyta</taxon>
        <taxon>Embryophyta</taxon>
        <taxon>Tracheophyta</taxon>
        <taxon>Spermatophyta</taxon>
        <taxon>Magnoliopsida</taxon>
        <taxon>eudicotyledons</taxon>
        <taxon>Gunneridae</taxon>
        <taxon>Pentapetalae</taxon>
        <taxon>rosids</taxon>
        <taxon>fabids</taxon>
        <taxon>Fabales</taxon>
        <taxon>Fabaceae</taxon>
        <taxon>Papilionoideae</taxon>
        <taxon>50 kb inversion clade</taxon>
        <taxon>NPAAA clade</taxon>
        <taxon>indigoferoid/millettioid clade</taxon>
        <taxon>Phaseoleae</taxon>
        <taxon>Sphenostylis</taxon>
    </lineage>
</organism>
<dbReference type="PANTHER" id="PTHR46084">
    <property type="entry name" value="PROTEIN MALE DISCOVERER 2"/>
    <property type="match status" value="1"/>
</dbReference>
<evidence type="ECO:0000256" key="1">
    <source>
        <dbReference type="ARBA" id="ARBA00022692"/>
    </source>
</evidence>
<evidence type="ECO:0000256" key="2">
    <source>
        <dbReference type="ARBA" id="ARBA00022729"/>
    </source>
</evidence>
<dbReference type="Proteomes" id="UP001189624">
    <property type="component" value="Chromosome 3"/>
</dbReference>
<dbReference type="InterPro" id="IPR000719">
    <property type="entry name" value="Prot_kinase_dom"/>
</dbReference>
<reference evidence="8" key="1">
    <citation type="submission" date="2023-10" db="EMBL/GenBank/DDBJ databases">
        <authorList>
            <person name="Domelevo Entfellner J.-B."/>
        </authorList>
    </citation>
    <scope>NUCLEOTIDE SEQUENCE</scope>
</reference>
<evidence type="ECO:0000313" key="8">
    <source>
        <dbReference type="EMBL" id="CAJ1938647.1"/>
    </source>
</evidence>
<dbReference type="EMBL" id="OY731400">
    <property type="protein sequence ID" value="CAJ1938647.1"/>
    <property type="molecule type" value="Genomic_DNA"/>
</dbReference>
<dbReference type="Pfam" id="PF07714">
    <property type="entry name" value="PK_Tyr_Ser-Thr"/>
    <property type="match status" value="1"/>
</dbReference>
<accession>A0AA86VC61</accession>
<dbReference type="InterPro" id="IPR011009">
    <property type="entry name" value="Kinase-like_dom_sf"/>
</dbReference>
<name>A0AA86VC61_9FABA</name>
<dbReference type="Gene3D" id="1.10.510.10">
    <property type="entry name" value="Transferase(Phosphotransferase) domain 1"/>
    <property type="match status" value="1"/>
</dbReference>
<gene>
    <name evidence="8" type="ORF">AYBTSS11_LOCUS8692</name>
</gene>
<dbReference type="GO" id="GO:0004672">
    <property type="term" value="F:protein kinase activity"/>
    <property type="evidence" value="ECO:0007669"/>
    <property type="project" value="InterPro"/>
</dbReference>
<keyword evidence="3 6" id="KW-1133">Transmembrane helix</keyword>
<evidence type="ECO:0000256" key="4">
    <source>
        <dbReference type="ARBA" id="ARBA00023136"/>
    </source>
</evidence>
<dbReference type="GO" id="GO:0005524">
    <property type="term" value="F:ATP binding"/>
    <property type="evidence" value="ECO:0007669"/>
    <property type="project" value="InterPro"/>
</dbReference>
<evidence type="ECO:0000256" key="3">
    <source>
        <dbReference type="ARBA" id="ARBA00022989"/>
    </source>
</evidence>
<sequence length="576" mass="64723">MITAKPLGSALLLLGRISRRRNIDRNTWRSCSQETVFGNAFTLSLSSVSRISNLPEFGLEVRGQILAIVHVGLMSRSSNIHELAHTFLDEAFSSIICEEDLVWTEDGEKIWVLDQLSLEGTLAPELGKLSFDEKDINQNLINLVNLRRKLLDQSSNLAAAPFSDGPTIQITPIPITQSSGAFPAFRERQISAQYPSPSTFPFVDQTIPQNSTNGANGRLWKYTIIAAGLAVLFSVVLIMLLIWRKRAAKVIKPWKSGISGELQKAFITGVPKLNLAELETACEDFSNIINSFEGCTIYKGTLSSGVEIAVHSTILTSASYWSKNMEMAYRKKIATLSRLNHKNFTNLIGYCDEEQPFKRMMVFDYDSNGSLFEHLHVKEAEHLDWDTRMRVIMGTVYCLHYMHHDLNPPVAHSNLTSISILLTDDFAAKISEFAFDRRVLHCAAADESHKAELPPHPDPETDVYNFGVLLLEIISGKLPYSEQEGHLVNWAVEHLNDKQSAKNMIDPSLESFKEEDLDVICEVIKACLQSDGRLRPTMMDLTLRLREVLHVSPEQAVPRLSPLWWAELEILSLETT</sequence>
<dbReference type="PANTHER" id="PTHR46084:SF1">
    <property type="entry name" value="PROTEIN MALE DISCOVERER 2"/>
    <property type="match status" value="1"/>
</dbReference>
<feature type="transmembrane region" description="Helical" evidence="6">
    <location>
        <begin position="219"/>
        <end position="243"/>
    </location>
</feature>
<dbReference type="PROSITE" id="PS50011">
    <property type="entry name" value="PROTEIN_KINASE_DOM"/>
    <property type="match status" value="1"/>
</dbReference>
<dbReference type="SUPFAM" id="SSF56112">
    <property type="entry name" value="Protein kinase-like (PK-like)"/>
    <property type="match status" value="1"/>
</dbReference>